<gene>
    <name evidence="1" type="ORF">CcaverHIS019_0502810</name>
</gene>
<sequence>MAYYPSMPAPYYGPYAYPQAYPQVQPMAGVPTAGMVSMGVPIAPMAGVPMVQPQQYYYSPAYSQYQRYAGYPGYDPYMGTTPVAYEPCLATQVTAPAYYQPYMGATQYGSDAWWPHDRNPDQWYSNDRNGVYRPVRRFRDLLVRILS</sequence>
<keyword evidence="2" id="KW-1185">Reference proteome</keyword>
<dbReference type="AlphaFoldDB" id="A0AA48L675"/>
<dbReference type="RefSeq" id="XP_060457918.1">
    <property type="nucleotide sequence ID" value="XM_060601423.1"/>
</dbReference>
<dbReference type="KEGG" id="ccac:CcaHIS019_0502810"/>
<evidence type="ECO:0000313" key="1">
    <source>
        <dbReference type="EMBL" id="BEI92653.1"/>
    </source>
</evidence>
<evidence type="ECO:0000313" key="2">
    <source>
        <dbReference type="Proteomes" id="UP001233271"/>
    </source>
</evidence>
<name>A0AA48L675_9TREE</name>
<dbReference type="GeneID" id="85496523"/>
<reference evidence="1" key="1">
    <citation type="journal article" date="2023" name="BMC Genomics">
        <title>Chromosome-level genome assemblies of Cutaneotrichosporon spp. (Trichosporonales, Basidiomycota) reveal imbalanced evolution between nucleotide sequences and chromosome synteny.</title>
        <authorList>
            <person name="Kobayashi Y."/>
            <person name="Kayamori A."/>
            <person name="Aoki K."/>
            <person name="Shiwa Y."/>
            <person name="Matsutani M."/>
            <person name="Fujita N."/>
            <person name="Sugita T."/>
            <person name="Iwasaki W."/>
            <person name="Tanaka N."/>
            <person name="Takashima M."/>
        </authorList>
    </citation>
    <scope>NUCLEOTIDE SEQUENCE</scope>
    <source>
        <strain evidence="1">HIS019</strain>
    </source>
</reference>
<dbReference type="Proteomes" id="UP001233271">
    <property type="component" value="Chromosome 5"/>
</dbReference>
<dbReference type="EMBL" id="AP028216">
    <property type="protein sequence ID" value="BEI92653.1"/>
    <property type="molecule type" value="Genomic_DNA"/>
</dbReference>
<proteinExistence type="predicted"/>
<protein>
    <submittedName>
        <fullName evidence="1">Uncharacterized protein</fullName>
    </submittedName>
</protein>
<accession>A0AA48L675</accession>
<organism evidence="1 2">
    <name type="scientific">Cutaneotrichosporon cavernicola</name>
    <dbReference type="NCBI Taxonomy" id="279322"/>
    <lineage>
        <taxon>Eukaryota</taxon>
        <taxon>Fungi</taxon>
        <taxon>Dikarya</taxon>
        <taxon>Basidiomycota</taxon>
        <taxon>Agaricomycotina</taxon>
        <taxon>Tremellomycetes</taxon>
        <taxon>Trichosporonales</taxon>
        <taxon>Trichosporonaceae</taxon>
        <taxon>Cutaneotrichosporon</taxon>
    </lineage>
</organism>